<dbReference type="InterPro" id="IPR017452">
    <property type="entry name" value="GPCR_Rhodpsn_7TM"/>
</dbReference>
<gene>
    <name evidence="10" type="ORF">JYZ213_LOCUS25589</name>
    <name evidence="11" type="ORF">OXD698_LOCUS28216</name>
</gene>
<evidence type="ECO:0000256" key="7">
    <source>
        <dbReference type="ARBA" id="ARBA00023224"/>
    </source>
</evidence>
<evidence type="ECO:0000313" key="10">
    <source>
        <dbReference type="EMBL" id="CAF1177577.1"/>
    </source>
</evidence>
<evidence type="ECO:0000256" key="3">
    <source>
        <dbReference type="ARBA" id="ARBA00022989"/>
    </source>
</evidence>
<feature type="transmembrane region" description="Helical" evidence="8">
    <location>
        <begin position="58"/>
        <end position="81"/>
    </location>
</feature>
<proteinExistence type="predicted"/>
<name>A0A814UIR7_9BILA</name>
<protein>
    <recommendedName>
        <fullName evidence="9">G-protein coupled receptors family 1 profile domain-containing protein</fullName>
    </recommendedName>
</protein>
<dbReference type="PROSITE" id="PS50262">
    <property type="entry name" value="G_PROTEIN_RECEP_F1_2"/>
    <property type="match status" value="1"/>
</dbReference>
<dbReference type="Gene3D" id="1.20.1070.10">
    <property type="entry name" value="Rhodopsin 7-helix transmembrane proteins"/>
    <property type="match status" value="1"/>
</dbReference>
<evidence type="ECO:0000313" key="12">
    <source>
        <dbReference type="Proteomes" id="UP000663845"/>
    </source>
</evidence>
<dbReference type="Pfam" id="PF00001">
    <property type="entry name" value="7tm_1"/>
    <property type="match status" value="1"/>
</dbReference>
<feature type="transmembrane region" description="Helical" evidence="8">
    <location>
        <begin position="184"/>
        <end position="208"/>
    </location>
</feature>
<organism evidence="10 12">
    <name type="scientific">Adineta steineri</name>
    <dbReference type="NCBI Taxonomy" id="433720"/>
    <lineage>
        <taxon>Eukaryota</taxon>
        <taxon>Metazoa</taxon>
        <taxon>Spiralia</taxon>
        <taxon>Gnathifera</taxon>
        <taxon>Rotifera</taxon>
        <taxon>Eurotatoria</taxon>
        <taxon>Bdelloidea</taxon>
        <taxon>Adinetida</taxon>
        <taxon>Adinetidae</taxon>
        <taxon>Adineta</taxon>
    </lineage>
</organism>
<feature type="transmembrane region" description="Helical" evidence="8">
    <location>
        <begin position="101"/>
        <end position="124"/>
    </location>
</feature>
<keyword evidence="2 8" id="KW-0812">Transmembrane</keyword>
<keyword evidence="6" id="KW-0675">Receptor</keyword>
<evidence type="ECO:0000256" key="8">
    <source>
        <dbReference type="SAM" id="Phobius"/>
    </source>
</evidence>
<dbReference type="GO" id="GO:0004930">
    <property type="term" value="F:G protein-coupled receptor activity"/>
    <property type="evidence" value="ECO:0007669"/>
    <property type="project" value="UniProtKB-KW"/>
</dbReference>
<comment type="caution">
    <text evidence="10">The sequence shown here is derived from an EMBL/GenBank/DDBJ whole genome shotgun (WGS) entry which is preliminary data.</text>
</comment>
<reference evidence="10" key="1">
    <citation type="submission" date="2021-02" db="EMBL/GenBank/DDBJ databases">
        <authorList>
            <person name="Nowell W R."/>
        </authorList>
    </citation>
    <scope>NUCLEOTIDE SEQUENCE</scope>
</reference>
<dbReference type="SUPFAM" id="SSF81321">
    <property type="entry name" value="Family A G protein-coupled receptor-like"/>
    <property type="match status" value="1"/>
</dbReference>
<feature type="transmembrane region" description="Helical" evidence="8">
    <location>
        <begin position="229"/>
        <end position="249"/>
    </location>
</feature>
<evidence type="ECO:0000256" key="6">
    <source>
        <dbReference type="ARBA" id="ARBA00023170"/>
    </source>
</evidence>
<evidence type="ECO:0000259" key="9">
    <source>
        <dbReference type="PROSITE" id="PS50262"/>
    </source>
</evidence>
<sequence>MVELDVISHQLMIIVGIIMYILGFFGNILNILVFTKWSFTRKTPNENNANNRTGNSSLYLLATSVANFILILYPLFVRIYVDGYQNLVTPTSAVLLCKIRYYVLQTSLVISLACICLATFDRYLITARSVRLRQLSTTRRSTQIIILSITIFSALHSIPMALYYDKSSTGDCSIVSLTYSNYYLYFVIVCLYGIFPVCFLSIFGTLTYRQLKMLKHTNQNGSLNIDKQLSRMLLFQCIALVFSYIPYCAQNIYFSKFVDKKVAPTGFNLLFRILTIILFYVNPVMSFYIYYISTPNFRRQVKKIILYLCHNRQTIHNRVHDLTTTIGVH</sequence>
<dbReference type="Proteomes" id="UP000663845">
    <property type="component" value="Unassembled WGS sequence"/>
</dbReference>
<evidence type="ECO:0000256" key="4">
    <source>
        <dbReference type="ARBA" id="ARBA00023040"/>
    </source>
</evidence>
<keyword evidence="4" id="KW-0297">G-protein coupled receptor</keyword>
<evidence type="ECO:0000256" key="1">
    <source>
        <dbReference type="ARBA" id="ARBA00004141"/>
    </source>
</evidence>
<dbReference type="EMBL" id="CAJOAZ010003013">
    <property type="protein sequence ID" value="CAF3978036.1"/>
    <property type="molecule type" value="Genomic_DNA"/>
</dbReference>
<evidence type="ECO:0000313" key="11">
    <source>
        <dbReference type="EMBL" id="CAF3978036.1"/>
    </source>
</evidence>
<evidence type="ECO:0000256" key="2">
    <source>
        <dbReference type="ARBA" id="ARBA00022692"/>
    </source>
</evidence>
<feature type="transmembrane region" description="Helical" evidence="8">
    <location>
        <begin position="269"/>
        <end position="292"/>
    </location>
</feature>
<evidence type="ECO:0000256" key="5">
    <source>
        <dbReference type="ARBA" id="ARBA00023136"/>
    </source>
</evidence>
<dbReference type="Proteomes" id="UP000663844">
    <property type="component" value="Unassembled WGS sequence"/>
</dbReference>
<comment type="subcellular location">
    <subcellularLocation>
        <location evidence="1">Membrane</location>
        <topology evidence="1">Multi-pass membrane protein</topology>
    </subcellularLocation>
</comment>
<keyword evidence="3 8" id="KW-1133">Transmembrane helix</keyword>
<dbReference type="PANTHER" id="PTHR24243">
    <property type="entry name" value="G-PROTEIN COUPLED RECEPTOR"/>
    <property type="match status" value="1"/>
</dbReference>
<accession>A0A814UIR7</accession>
<feature type="transmembrane region" description="Helical" evidence="8">
    <location>
        <begin position="144"/>
        <end position="164"/>
    </location>
</feature>
<feature type="domain" description="G-protein coupled receptors family 1 profile" evidence="9">
    <location>
        <begin position="26"/>
        <end position="290"/>
    </location>
</feature>
<dbReference type="AlphaFoldDB" id="A0A814UIR7"/>
<dbReference type="InterPro" id="IPR000276">
    <property type="entry name" value="GPCR_Rhodpsn"/>
</dbReference>
<feature type="transmembrane region" description="Helical" evidence="8">
    <location>
        <begin position="12"/>
        <end position="37"/>
    </location>
</feature>
<dbReference type="GO" id="GO:0005886">
    <property type="term" value="C:plasma membrane"/>
    <property type="evidence" value="ECO:0007669"/>
    <property type="project" value="TreeGrafter"/>
</dbReference>
<keyword evidence="5 8" id="KW-0472">Membrane</keyword>
<keyword evidence="7" id="KW-0807">Transducer</keyword>
<dbReference type="PANTHER" id="PTHR24243:SF208">
    <property type="entry name" value="PYROKININ-1 RECEPTOR"/>
    <property type="match status" value="1"/>
</dbReference>
<dbReference type="EMBL" id="CAJNOG010000328">
    <property type="protein sequence ID" value="CAF1177577.1"/>
    <property type="molecule type" value="Genomic_DNA"/>
</dbReference>
<dbReference type="PRINTS" id="PR00237">
    <property type="entry name" value="GPCRRHODOPSN"/>
</dbReference>